<evidence type="ECO:0000313" key="2">
    <source>
        <dbReference type="EMBL" id="UYL64990.1"/>
    </source>
</evidence>
<proteinExistence type="predicted"/>
<evidence type="ECO:0000256" key="1">
    <source>
        <dbReference type="SAM" id="MobiDB-lite"/>
    </source>
</evidence>
<feature type="compositionally biased region" description="Basic and acidic residues" evidence="1">
    <location>
        <begin position="34"/>
        <end position="55"/>
    </location>
</feature>
<protein>
    <submittedName>
        <fullName evidence="2">Uncharacterized protein</fullName>
    </submittedName>
</protein>
<feature type="region of interest" description="Disordered" evidence="1">
    <location>
        <begin position="1"/>
        <end position="55"/>
    </location>
</feature>
<name>A0ABY6GNP6_9VIRU</name>
<accession>A0ABY6GNP6</accession>
<keyword evidence="3" id="KW-1185">Reference proteome</keyword>
<organism evidence="2 3">
    <name type="scientific">Methanophagales virus PBV300</name>
    <dbReference type="NCBI Taxonomy" id="2987731"/>
    <lineage>
        <taxon>Viruses</taxon>
        <taxon>Adnaviria</taxon>
        <taxon>Zilligvirae</taxon>
        <taxon>Taleaviricota</taxon>
        <taxon>Tokiviricetes</taxon>
        <taxon>Maximonvirales</taxon>
        <taxon>Ahmunviridae</taxon>
        <taxon>Yumkaaxvirus</taxon>
        <taxon>Yumkaaxvirus pescaderoense</taxon>
    </lineage>
</organism>
<dbReference type="Proteomes" id="UP001156320">
    <property type="component" value="Segment"/>
</dbReference>
<sequence length="220" mass="26104">MSAEKNLAAGRKNMNEGGARRRLVNIEGESFTDDLNRDKCPKESPNKALEEVPKLENKERFRPSRYLAENKNDDMLKAGFFKRFEEEPQFGNRERFVVLQKPASEFQMTYIDRVLESSILDENLTRQIAEILARKRWRRAIAAIEQGVRYIMSYLPDYSITLRKFYSSDPVIVVMAVYWKEDRRVYEMLCDLLQYPSIKEQESTFEIIVRKIREKIEEKK</sequence>
<dbReference type="EMBL" id="OP413840">
    <property type="protein sequence ID" value="UYL64990.1"/>
    <property type="molecule type" value="Genomic_DNA"/>
</dbReference>
<evidence type="ECO:0000313" key="3">
    <source>
        <dbReference type="Proteomes" id="UP001156320"/>
    </source>
</evidence>
<reference evidence="2 3" key="1">
    <citation type="submission" date="2022-09" db="EMBL/GenBank/DDBJ databases">
        <title>Evolutionary Diversification of Methanotrophic Ca. Methanophagales (ANME-1) and Their Expansive Virome.</title>
        <authorList>
            <person name="Laso-Perez R."/>
            <person name="Wu F."/>
            <person name="Cremiere A."/>
            <person name="Speth D.R."/>
            <person name="Magyar J.S."/>
            <person name="Krupovic M."/>
            <person name="Orphan V.J."/>
        </authorList>
    </citation>
    <scope>NUCLEOTIDE SEQUENCE [LARGE SCALE GENOMIC DNA]</scope>
    <source>
        <strain evidence="2">PBV300</strain>
    </source>
</reference>
<gene>
    <name evidence="2" type="ORF">JBCDKDKM_00028</name>
</gene>